<keyword evidence="1" id="KW-1133">Transmembrane helix</keyword>
<dbReference type="AlphaFoldDB" id="A0A4Q4KN95"/>
<organism evidence="2 3">
    <name type="scientific">Brumimicrobium glaciale</name>
    <dbReference type="NCBI Taxonomy" id="200475"/>
    <lineage>
        <taxon>Bacteria</taxon>
        <taxon>Pseudomonadati</taxon>
        <taxon>Bacteroidota</taxon>
        <taxon>Flavobacteriia</taxon>
        <taxon>Flavobacteriales</taxon>
        <taxon>Crocinitomicaceae</taxon>
        <taxon>Brumimicrobium</taxon>
    </lineage>
</organism>
<evidence type="ECO:0000256" key="1">
    <source>
        <dbReference type="SAM" id="Phobius"/>
    </source>
</evidence>
<gene>
    <name evidence="2" type="ORF">ERX46_05815</name>
</gene>
<name>A0A4Q4KN95_9FLAO</name>
<dbReference type="EMBL" id="SETE01000002">
    <property type="protein sequence ID" value="RYM34891.1"/>
    <property type="molecule type" value="Genomic_DNA"/>
</dbReference>
<reference evidence="2 3" key="1">
    <citation type="submission" date="2019-02" db="EMBL/GenBank/DDBJ databases">
        <title>Genome sequence of the sea-ice species Brumimicrobium glaciale.</title>
        <authorList>
            <person name="Bowman J.P."/>
        </authorList>
    </citation>
    <scope>NUCLEOTIDE SEQUENCE [LARGE SCALE GENOMIC DNA]</scope>
    <source>
        <strain evidence="2 3">IC156</strain>
    </source>
</reference>
<proteinExistence type="predicted"/>
<feature type="transmembrane region" description="Helical" evidence="1">
    <location>
        <begin position="149"/>
        <end position="169"/>
    </location>
</feature>
<feature type="transmembrane region" description="Helical" evidence="1">
    <location>
        <begin position="127"/>
        <end position="143"/>
    </location>
</feature>
<keyword evidence="1" id="KW-0472">Membrane</keyword>
<comment type="caution">
    <text evidence="2">The sequence shown here is derived from an EMBL/GenBank/DDBJ whole genome shotgun (WGS) entry which is preliminary data.</text>
</comment>
<feature type="transmembrane region" description="Helical" evidence="1">
    <location>
        <begin position="104"/>
        <end position="120"/>
    </location>
</feature>
<dbReference type="OrthoDB" id="1467410at2"/>
<dbReference type="RefSeq" id="WP_130092899.1">
    <property type="nucleotide sequence ID" value="NZ_SETE01000002.1"/>
</dbReference>
<accession>A0A4Q4KN95</accession>
<evidence type="ECO:0000313" key="3">
    <source>
        <dbReference type="Proteomes" id="UP000293952"/>
    </source>
</evidence>
<keyword evidence="1" id="KW-0812">Transmembrane</keyword>
<dbReference type="Proteomes" id="UP000293952">
    <property type="component" value="Unassembled WGS sequence"/>
</dbReference>
<keyword evidence="3" id="KW-1185">Reference proteome</keyword>
<protein>
    <submittedName>
        <fullName evidence="2">Uncharacterized protein</fullName>
    </submittedName>
</protein>
<feature type="transmembrane region" description="Helical" evidence="1">
    <location>
        <begin position="24"/>
        <end position="43"/>
    </location>
</feature>
<sequence>MNNQQENLIDSELSNADGKRPRSLNVLLILSSIYIVMSFSATLQSLSDGPRTEVQMETDTAEFYSSIVELKDQGIGEGLTDMAGVMIESSFYINNEAFYLTNNLRLLELIIGAISIVLMFQLKKTGFHVYLFYSLFPIITTYITLPQKFILTASIVLMLIFAALFAFLYGSKLKYMK</sequence>
<evidence type="ECO:0000313" key="2">
    <source>
        <dbReference type="EMBL" id="RYM34891.1"/>
    </source>
</evidence>